<dbReference type="PRINTS" id="PR00605">
    <property type="entry name" value="CYTCHROMECIC"/>
</dbReference>
<feature type="domain" description="Cytochrome c" evidence="8">
    <location>
        <begin position="32"/>
        <end position="115"/>
    </location>
</feature>
<dbReference type="GO" id="GO:0020037">
    <property type="term" value="F:heme binding"/>
    <property type="evidence" value="ECO:0007669"/>
    <property type="project" value="InterPro"/>
</dbReference>
<keyword evidence="1" id="KW-0813">Transport</keyword>
<dbReference type="Gene3D" id="1.10.760.10">
    <property type="entry name" value="Cytochrome c-like domain"/>
    <property type="match status" value="1"/>
</dbReference>
<dbReference type="PANTHER" id="PTHR33751">
    <property type="entry name" value="CBB3-TYPE CYTOCHROME C OXIDASE SUBUNIT FIXP"/>
    <property type="match status" value="1"/>
</dbReference>
<dbReference type="Pfam" id="PF13442">
    <property type="entry name" value="Cytochrome_CBB3"/>
    <property type="match status" value="1"/>
</dbReference>
<keyword evidence="4" id="KW-0249">Electron transport</keyword>
<evidence type="ECO:0000256" key="3">
    <source>
        <dbReference type="ARBA" id="ARBA00022723"/>
    </source>
</evidence>
<dbReference type="InterPro" id="IPR036909">
    <property type="entry name" value="Cyt_c-like_dom_sf"/>
</dbReference>
<keyword evidence="3 6" id="KW-0479">Metal-binding</keyword>
<keyword evidence="5 6" id="KW-0408">Iron</keyword>
<dbReference type="STRING" id="1004156.AYP45_00445"/>
<gene>
    <name evidence="9" type="ORF">AYP45_00445</name>
</gene>
<evidence type="ECO:0000256" key="4">
    <source>
        <dbReference type="ARBA" id="ARBA00022982"/>
    </source>
</evidence>
<sequence>MDDGKRMAVYGIFFLAFFGLYSGFSTVLGQEGEEINPKKLFEYHCATCHGEDGKGTKRGRELKAPNLADSDWQSKRKDEEVLSSIMNGKNKMPRWSDKLKPEEIQALARYVRKLAPKKRS</sequence>
<evidence type="ECO:0000256" key="5">
    <source>
        <dbReference type="ARBA" id="ARBA00023004"/>
    </source>
</evidence>
<feature type="compositionally biased region" description="Basic and acidic residues" evidence="7">
    <location>
        <begin position="52"/>
        <end position="63"/>
    </location>
</feature>
<dbReference type="InterPro" id="IPR008168">
    <property type="entry name" value="Cyt_C_IC"/>
</dbReference>
<dbReference type="EMBL" id="AYTS01000004">
    <property type="protein sequence ID" value="OOP58002.1"/>
    <property type="molecule type" value="Genomic_DNA"/>
</dbReference>
<proteinExistence type="predicted"/>
<evidence type="ECO:0000313" key="9">
    <source>
        <dbReference type="EMBL" id="OOP58002.1"/>
    </source>
</evidence>
<evidence type="ECO:0000259" key="8">
    <source>
        <dbReference type="PROSITE" id="PS51007"/>
    </source>
</evidence>
<organism evidence="9 10">
    <name type="scientific">Candidatus Brocadia carolinensis</name>
    <dbReference type="NCBI Taxonomy" id="1004156"/>
    <lineage>
        <taxon>Bacteria</taxon>
        <taxon>Pseudomonadati</taxon>
        <taxon>Planctomycetota</taxon>
        <taxon>Candidatus Brocadiia</taxon>
        <taxon>Candidatus Brocadiales</taxon>
        <taxon>Candidatus Brocadiaceae</taxon>
        <taxon>Candidatus Brocadia</taxon>
    </lineage>
</organism>
<dbReference type="InterPro" id="IPR050597">
    <property type="entry name" value="Cytochrome_c_Oxidase_Subunit"/>
</dbReference>
<protein>
    <recommendedName>
        <fullName evidence="8">Cytochrome c domain-containing protein</fullName>
    </recommendedName>
</protein>
<dbReference type="SUPFAM" id="SSF46626">
    <property type="entry name" value="Cytochrome c"/>
    <property type="match status" value="1"/>
</dbReference>
<dbReference type="PROSITE" id="PS51007">
    <property type="entry name" value="CYTC"/>
    <property type="match status" value="1"/>
</dbReference>
<evidence type="ECO:0000256" key="7">
    <source>
        <dbReference type="SAM" id="MobiDB-lite"/>
    </source>
</evidence>
<dbReference type="GO" id="GO:0005506">
    <property type="term" value="F:iron ion binding"/>
    <property type="evidence" value="ECO:0007669"/>
    <property type="project" value="InterPro"/>
</dbReference>
<feature type="region of interest" description="Disordered" evidence="7">
    <location>
        <begin position="52"/>
        <end position="80"/>
    </location>
</feature>
<keyword evidence="2 6" id="KW-0349">Heme</keyword>
<dbReference type="AlphaFoldDB" id="A0A1V4AXZ0"/>
<dbReference type="Proteomes" id="UP000189681">
    <property type="component" value="Unassembled WGS sequence"/>
</dbReference>
<name>A0A1V4AXZ0_9BACT</name>
<evidence type="ECO:0000313" key="10">
    <source>
        <dbReference type="Proteomes" id="UP000189681"/>
    </source>
</evidence>
<evidence type="ECO:0000256" key="6">
    <source>
        <dbReference type="PROSITE-ProRule" id="PRU00433"/>
    </source>
</evidence>
<reference evidence="9 10" key="1">
    <citation type="journal article" date="2017" name="Water Res.">
        <title>Discovery and metagenomic analysis of an anammox bacterial enrichment related to Candidatus "Brocadia caroliniensis" in a full-scale glycerol-fed nitritation-denitritation separate centrate treatment process.</title>
        <authorList>
            <person name="Park H."/>
            <person name="Brotto A.C."/>
            <person name="van Loosdrecht M.C."/>
            <person name="Chandran K."/>
        </authorList>
    </citation>
    <scope>NUCLEOTIDE SEQUENCE [LARGE SCALE GENOMIC DNA]</scope>
    <source>
        <strain evidence="9">26THWARD</strain>
    </source>
</reference>
<dbReference type="GO" id="GO:0009055">
    <property type="term" value="F:electron transfer activity"/>
    <property type="evidence" value="ECO:0007669"/>
    <property type="project" value="InterPro"/>
</dbReference>
<dbReference type="InterPro" id="IPR009056">
    <property type="entry name" value="Cyt_c-like_dom"/>
</dbReference>
<comment type="caution">
    <text evidence="9">The sequence shown here is derived from an EMBL/GenBank/DDBJ whole genome shotgun (WGS) entry which is preliminary data.</text>
</comment>
<accession>A0A1V4AXZ0</accession>
<evidence type="ECO:0000256" key="2">
    <source>
        <dbReference type="ARBA" id="ARBA00022617"/>
    </source>
</evidence>
<dbReference type="PANTHER" id="PTHR33751:SF1">
    <property type="entry name" value="CBB3-TYPE CYTOCHROME C OXIDASE SUBUNIT FIXP"/>
    <property type="match status" value="1"/>
</dbReference>
<evidence type="ECO:0000256" key="1">
    <source>
        <dbReference type="ARBA" id="ARBA00022448"/>
    </source>
</evidence>